<dbReference type="VEuPathDB" id="VectorBase:LLOJ001081"/>
<keyword evidence="2" id="KW-0863">Zinc-finger</keyword>
<evidence type="ECO:0000313" key="7">
    <source>
        <dbReference type="Proteomes" id="UP000092461"/>
    </source>
</evidence>
<proteinExistence type="predicted"/>
<dbReference type="EMBL" id="AJWK01004114">
    <property type="status" value="NOT_ANNOTATED_CDS"/>
    <property type="molecule type" value="Genomic_DNA"/>
</dbReference>
<keyword evidence="3" id="KW-0862">Zinc</keyword>
<evidence type="ECO:0000256" key="1">
    <source>
        <dbReference type="ARBA" id="ARBA00022723"/>
    </source>
</evidence>
<dbReference type="Proteomes" id="UP000092461">
    <property type="component" value="Unassembled WGS sequence"/>
</dbReference>
<sequence>MLVHDGYRYVSNRESSKHIFWRCSRYVKYHCRATVVTSKNNNAPSIRISGPEHTHEPEMQKDMQYLNLKEEHEKKLMT</sequence>
<dbReference type="VEuPathDB" id="VectorBase:LLONM1_005779"/>
<dbReference type="GO" id="GO:0008270">
    <property type="term" value="F:zinc ion binding"/>
    <property type="evidence" value="ECO:0007669"/>
    <property type="project" value="UniProtKB-KW"/>
</dbReference>
<reference evidence="7" key="1">
    <citation type="submission" date="2012-05" db="EMBL/GenBank/DDBJ databases">
        <title>Whole Genome Assembly of Lutzomyia longipalpis.</title>
        <authorList>
            <person name="Richards S."/>
            <person name="Qu C."/>
            <person name="Dillon R."/>
            <person name="Worley K."/>
            <person name="Scherer S."/>
            <person name="Batterton M."/>
            <person name="Taylor A."/>
            <person name="Hawes A."/>
            <person name="Hernandez B."/>
            <person name="Kovar C."/>
            <person name="Mandapat C."/>
            <person name="Pham C."/>
            <person name="Qu C."/>
            <person name="Jing C."/>
            <person name="Bess C."/>
            <person name="Bandaranaike D."/>
            <person name="Ngo D."/>
            <person name="Ongeri F."/>
            <person name="Arias F."/>
            <person name="Lara F."/>
            <person name="Weissenberger G."/>
            <person name="Kamau G."/>
            <person name="Han H."/>
            <person name="Shen H."/>
            <person name="Dinh H."/>
            <person name="Khalil I."/>
            <person name="Jones J."/>
            <person name="Shafer J."/>
            <person name="Jayaseelan J."/>
            <person name="Quiroz J."/>
            <person name="Blankenburg K."/>
            <person name="Nguyen L."/>
            <person name="Jackson L."/>
            <person name="Francisco L."/>
            <person name="Tang L.-Y."/>
            <person name="Pu L.-L."/>
            <person name="Perales L."/>
            <person name="Lorensuhewa L."/>
            <person name="Munidasa M."/>
            <person name="Coyle M."/>
            <person name="Taylor M."/>
            <person name="Puazo M."/>
            <person name="Firestine M."/>
            <person name="Scheel M."/>
            <person name="Javaid M."/>
            <person name="Wang M."/>
            <person name="Li M."/>
            <person name="Tabassum N."/>
            <person name="Saada N."/>
            <person name="Osuji N."/>
            <person name="Aqrawi P."/>
            <person name="Fu Q."/>
            <person name="Thornton R."/>
            <person name="Raj R."/>
            <person name="Goodspeed R."/>
            <person name="Mata R."/>
            <person name="Najjar R."/>
            <person name="Gubbala S."/>
            <person name="Lee S."/>
            <person name="Denson S."/>
            <person name="Patil S."/>
            <person name="Macmil S."/>
            <person name="Qi S."/>
            <person name="Matskevitch T."/>
            <person name="Palculict T."/>
            <person name="Mathew T."/>
            <person name="Vee V."/>
            <person name="Velamala V."/>
            <person name="Korchina V."/>
            <person name="Cai W."/>
            <person name="Liu W."/>
            <person name="Dai W."/>
            <person name="Zou X."/>
            <person name="Zhu Y."/>
            <person name="Zhang Y."/>
            <person name="Wu Y.-Q."/>
            <person name="Xin Y."/>
            <person name="Nazarath L."/>
            <person name="Kovar C."/>
            <person name="Han Y."/>
            <person name="Muzny D."/>
            <person name="Gibbs R."/>
        </authorList>
    </citation>
    <scope>NUCLEOTIDE SEQUENCE [LARGE SCALE GENOMIC DNA]</scope>
    <source>
        <strain evidence="7">Jacobina</strain>
    </source>
</reference>
<dbReference type="Pfam" id="PF04500">
    <property type="entry name" value="FLYWCH"/>
    <property type="match status" value="1"/>
</dbReference>
<dbReference type="InterPro" id="IPR007588">
    <property type="entry name" value="Znf_FLYWCH"/>
</dbReference>
<reference evidence="5" key="2">
    <citation type="journal article" date="2020" name="BMC">
        <title>Leishmania infection induces a limited differential gene expression in the sand fly midgut.</title>
        <authorList>
            <person name="Coutinho-Abreu I.V."/>
            <person name="Serafim T.D."/>
            <person name="Meneses C."/>
            <person name="Kamhawi S."/>
            <person name="Oliveira F."/>
            <person name="Valenzuela J.G."/>
        </authorList>
    </citation>
    <scope>NUCLEOTIDE SEQUENCE</scope>
    <source>
        <strain evidence="5">Jacobina</strain>
        <tissue evidence="5">Midgut</tissue>
    </source>
</reference>
<reference evidence="6" key="3">
    <citation type="submission" date="2020-05" db="UniProtKB">
        <authorList>
            <consortium name="EnsemblMetazoa"/>
        </authorList>
    </citation>
    <scope>IDENTIFICATION</scope>
    <source>
        <strain evidence="6">Jacobina</strain>
    </source>
</reference>
<evidence type="ECO:0000256" key="2">
    <source>
        <dbReference type="ARBA" id="ARBA00022771"/>
    </source>
</evidence>
<dbReference type="EMBL" id="GITU01011043">
    <property type="protein sequence ID" value="MBC1179746.1"/>
    <property type="molecule type" value="Transcribed_RNA"/>
</dbReference>
<evidence type="ECO:0000313" key="5">
    <source>
        <dbReference type="EMBL" id="MBC1179746.1"/>
    </source>
</evidence>
<keyword evidence="1" id="KW-0479">Metal-binding</keyword>
<evidence type="ECO:0000256" key="3">
    <source>
        <dbReference type="ARBA" id="ARBA00022833"/>
    </source>
</evidence>
<dbReference type="Gene3D" id="2.20.25.240">
    <property type="match status" value="1"/>
</dbReference>
<protein>
    <recommendedName>
        <fullName evidence="4">FLYWCH-type domain-containing protein</fullName>
    </recommendedName>
</protein>
<evidence type="ECO:0000259" key="4">
    <source>
        <dbReference type="Pfam" id="PF04500"/>
    </source>
</evidence>
<keyword evidence="7" id="KW-1185">Reference proteome</keyword>
<feature type="domain" description="FLYWCH-type" evidence="4">
    <location>
        <begin position="1"/>
        <end position="55"/>
    </location>
</feature>
<dbReference type="EnsemblMetazoa" id="LLOJ001081-RA">
    <property type="protein sequence ID" value="LLOJ001081-PA"/>
    <property type="gene ID" value="LLOJ001081"/>
</dbReference>
<organism evidence="6 7">
    <name type="scientific">Lutzomyia longipalpis</name>
    <name type="common">Sand fly</name>
    <dbReference type="NCBI Taxonomy" id="7200"/>
    <lineage>
        <taxon>Eukaryota</taxon>
        <taxon>Metazoa</taxon>
        <taxon>Ecdysozoa</taxon>
        <taxon>Arthropoda</taxon>
        <taxon>Hexapoda</taxon>
        <taxon>Insecta</taxon>
        <taxon>Pterygota</taxon>
        <taxon>Neoptera</taxon>
        <taxon>Endopterygota</taxon>
        <taxon>Diptera</taxon>
        <taxon>Nematocera</taxon>
        <taxon>Psychodoidea</taxon>
        <taxon>Psychodidae</taxon>
        <taxon>Lutzomyia</taxon>
        <taxon>Lutzomyia</taxon>
    </lineage>
</organism>
<accession>A0A1B0GHA6</accession>
<name>A0A1B0GHA6_LUTLO</name>
<dbReference type="AlphaFoldDB" id="A0A1B0GHA6"/>
<evidence type="ECO:0000313" key="6">
    <source>
        <dbReference type="EnsemblMetazoa" id="LLOJ001081-PA"/>
    </source>
</evidence>